<dbReference type="GO" id="GO:0005886">
    <property type="term" value="C:plasma membrane"/>
    <property type="evidence" value="ECO:0007669"/>
    <property type="project" value="TreeGrafter"/>
</dbReference>
<keyword evidence="4" id="KW-0297">G-protein coupled receptor</keyword>
<feature type="transmembrane region" description="Helical" evidence="8">
    <location>
        <begin position="72"/>
        <end position="93"/>
    </location>
</feature>
<keyword evidence="2 8" id="KW-0812">Transmembrane</keyword>
<comment type="subcellular location">
    <subcellularLocation>
        <location evidence="1">Membrane</location>
        <topology evidence="1">Multi-pass membrane protein</topology>
    </subcellularLocation>
</comment>
<dbReference type="PANTHER" id="PTHR24243">
    <property type="entry name" value="G-PROTEIN COUPLED RECEPTOR"/>
    <property type="match status" value="1"/>
</dbReference>
<accession>A0AAF3FBV9</accession>
<reference evidence="11" key="1">
    <citation type="submission" date="2024-02" db="UniProtKB">
        <authorList>
            <consortium name="WormBaseParasite"/>
        </authorList>
    </citation>
    <scope>IDENTIFICATION</scope>
</reference>
<evidence type="ECO:0000256" key="6">
    <source>
        <dbReference type="ARBA" id="ARBA00023170"/>
    </source>
</evidence>
<evidence type="ECO:0000256" key="3">
    <source>
        <dbReference type="ARBA" id="ARBA00022989"/>
    </source>
</evidence>
<keyword evidence="7" id="KW-0807">Transducer</keyword>
<dbReference type="SUPFAM" id="SSF81321">
    <property type="entry name" value="Family A G protein-coupled receptor-like"/>
    <property type="match status" value="1"/>
</dbReference>
<dbReference type="WBParaSite" id="MBELARI_LOCUS4372">
    <property type="protein sequence ID" value="MBELARI_LOCUS4372"/>
    <property type="gene ID" value="MBELARI_LOCUS4372"/>
</dbReference>
<dbReference type="GO" id="GO:0008188">
    <property type="term" value="F:neuropeptide receptor activity"/>
    <property type="evidence" value="ECO:0007669"/>
    <property type="project" value="TreeGrafter"/>
</dbReference>
<evidence type="ECO:0000256" key="8">
    <source>
        <dbReference type="SAM" id="Phobius"/>
    </source>
</evidence>
<dbReference type="Proteomes" id="UP000887575">
    <property type="component" value="Unassembled WGS sequence"/>
</dbReference>
<evidence type="ECO:0000256" key="7">
    <source>
        <dbReference type="ARBA" id="ARBA00023224"/>
    </source>
</evidence>
<feature type="transmembrane region" description="Helical" evidence="8">
    <location>
        <begin position="245"/>
        <end position="266"/>
    </location>
</feature>
<dbReference type="PROSITE" id="PS50262">
    <property type="entry name" value="G_PROTEIN_RECEP_F1_2"/>
    <property type="match status" value="1"/>
</dbReference>
<evidence type="ECO:0000313" key="10">
    <source>
        <dbReference type="Proteomes" id="UP000887575"/>
    </source>
</evidence>
<dbReference type="Gene3D" id="1.20.1070.10">
    <property type="entry name" value="Rhodopsin 7-helix transmembrane proteins"/>
    <property type="match status" value="1"/>
</dbReference>
<name>A0AAF3FBV9_9BILA</name>
<evidence type="ECO:0000256" key="5">
    <source>
        <dbReference type="ARBA" id="ARBA00023136"/>
    </source>
</evidence>
<feature type="transmembrane region" description="Helical" evidence="8">
    <location>
        <begin position="184"/>
        <end position="208"/>
    </location>
</feature>
<feature type="domain" description="G-protein coupled receptors family 1 profile" evidence="9">
    <location>
        <begin position="41"/>
        <end position="154"/>
    </location>
</feature>
<keyword evidence="10" id="KW-1185">Reference proteome</keyword>
<evidence type="ECO:0000259" key="9">
    <source>
        <dbReference type="PROSITE" id="PS50262"/>
    </source>
</evidence>
<dbReference type="AlphaFoldDB" id="A0AAF3FBV9"/>
<feature type="transmembrane region" description="Helical" evidence="8">
    <location>
        <begin position="28"/>
        <end position="51"/>
    </location>
</feature>
<feature type="transmembrane region" description="Helical" evidence="8">
    <location>
        <begin position="145"/>
        <end position="172"/>
    </location>
</feature>
<evidence type="ECO:0000256" key="4">
    <source>
        <dbReference type="ARBA" id="ARBA00023040"/>
    </source>
</evidence>
<dbReference type="PANTHER" id="PTHR24243:SF228">
    <property type="entry name" value="G-PROTEIN COUPLED RECEPTORS FAMILY 1 PROFILE DOMAIN-CONTAINING PROTEIN"/>
    <property type="match status" value="1"/>
</dbReference>
<proteinExistence type="predicted"/>
<keyword evidence="5 8" id="KW-0472">Membrane</keyword>
<keyword evidence="3 8" id="KW-1133">Transmembrane helix</keyword>
<evidence type="ECO:0000256" key="2">
    <source>
        <dbReference type="ARBA" id="ARBA00022692"/>
    </source>
</evidence>
<evidence type="ECO:0000313" key="11">
    <source>
        <dbReference type="WBParaSite" id="MBELARI_LOCUS4372"/>
    </source>
</evidence>
<protein>
    <submittedName>
        <fullName evidence="11">G-protein coupled receptors family 1 profile domain-containing protein</fullName>
    </submittedName>
</protein>
<organism evidence="10 11">
    <name type="scientific">Mesorhabditis belari</name>
    <dbReference type="NCBI Taxonomy" id="2138241"/>
    <lineage>
        <taxon>Eukaryota</taxon>
        <taxon>Metazoa</taxon>
        <taxon>Ecdysozoa</taxon>
        <taxon>Nematoda</taxon>
        <taxon>Chromadorea</taxon>
        <taxon>Rhabditida</taxon>
        <taxon>Rhabditina</taxon>
        <taxon>Rhabditomorpha</taxon>
        <taxon>Rhabditoidea</taxon>
        <taxon>Rhabditidae</taxon>
        <taxon>Mesorhabditinae</taxon>
        <taxon>Mesorhabditis</taxon>
    </lineage>
</organism>
<keyword evidence="6" id="KW-0675">Receptor</keyword>
<evidence type="ECO:0000256" key="1">
    <source>
        <dbReference type="ARBA" id="ARBA00004141"/>
    </source>
</evidence>
<feature type="transmembrane region" description="Helical" evidence="8">
    <location>
        <begin position="286"/>
        <end position="305"/>
    </location>
</feature>
<sequence>MECPHNLTLDQRLAFSKYQTNDETFLHFHGYLMGSLAVLAFTLTLIFIVTTSQAIHLHRGSRKYRVLLLNRAIGDLIGTITVTISSILIIISPNTNRDAVTLIGCFFYSTFWSAFISYTSLSILKLYAVLRPFSYRKVFTFHKCIYIILVCWIIFVFCVSMCAGVVAIRIHVYWLTEHLHGFRYFFSTFICFDYTFTIIIFIVTVIVLKKIEMNEKKSMSNTRGESCTSKGGARFGKIGFPLWKLGLNVTTFAVFQAPLVIWNLYLFSKTGCFSLFHYAETMKTQAFVGATILLRIITDFFVSFITDYQLRKVFLDWMSLLRNRFKSYRSRTSSDTSVISDSQKKFTDRSSF</sequence>
<dbReference type="InterPro" id="IPR017452">
    <property type="entry name" value="GPCR_Rhodpsn_7TM"/>
</dbReference>
<feature type="transmembrane region" description="Helical" evidence="8">
    <location>
        <begin position="99"/>
        <end position="124"/>
    </location>
</feature>